<comment type="cofactor">
    <cofactor evidence="1">
        <name>Mg(2+)</name>
        <dbReference type="ChEBI" id="CHEBI:18420"/>
    </cofactor>
</comment>
<dbReference type="OrthoDB" id="9796450at2"/>
<dbReference type="SUPFAM" id="SSF54826">
    <property type="entry name" value="Enolase N-terminal domain-like"/>
    <property type="match status" value="1"/>
</dbReference>
<dbReference type="EMBL" id="PRLP01000056">
    <property type="protein sequence ID" value="PPC76180.1"/>
    <property type="molecule type" value="Genomic_DNA"/>
</dbReference>
<name>A0A2S5KN64_9PROT</name>
<feature type="domain" description="Mandelate racemase/muconate lactonizing enzyme C-terminal" evidence="4">
    <location>
        <begin position="162"/>
        <end position="259"/>
    </location>
</feature>
<dbReference type="Gene3D" id="3.30.390.10">
    <property type="entry name" value="Enolase-like, N-terminal domain"/>
    <property type="match status" value="1"/>
</dbReference>
<evidence type="ECO:0000256" key="1">
    <source>
        <dbReference type="ARBA" id="ARBA00001946"/>
    </source>
</evidence>
<dbReference type="InterPro" id="IPR013342">
    <property type="entry name" value="Mandelate_racemase_C"/>
</dbReference>
<dbReference type="InterPro" id="IPR029065">
    <property type="entry name" value="Enolase_C-like"/>
</dbReference>
<dbReference type="SFLD" id="SFLDS00001">
    <property type="entry name" value="Enolase"/>
    <property type="match status" value="1"/>
</dbReference>
<dbReference type="InterPro" id="IPR018110">
    <property type="entry name" value="Mandel_Rmase/mucon_lact_enz_CS"/>
</dbReference>
<keyword evidence="3" id="KW-0460">Magnesium</keyword>
<dbReference type="Gene3D" id="3.20.20.120">
    <property type="entry name" value="Enolase-like C-terminal domain"/>
    <property type="match status" value="1"/>
</dbReference>
<dbReference type="PANTHER" id="PTHR13794">
    <property type="entry name" value="ENOLASE SUPERFAMILY, MANDELATE RACEMASE"/>
    <property type="match status" value="1"/>
</dbReference>
<accession>A0A2S5KN64</accession>
<evidence type="ECO:0000256" key="2">
    <source>
        <dbReference type="ARBA" id="ARBA00022723"/>
    </source>
</evidence>
<comment type="caution">
    <text evidence="5">The sequence shown here is derived from an EMBL/GenBank/DDBJ whole genome shotgun (WGS) entry which is preliminary data.</text>
</comment>
<dbReference type="GO" id="GO:0016052">
    <property type="term" value="P:carbohydrate catabolic process"/>
    <property type="evidence" value="ECO:0007669"/>
    <property type="project" value="TreeGrafter"/>
</dbReference>
<dbReference type="NCBIfam" id="NF047820">
    <property type="entry name" value="TalGalacDh"/>
    <property type="match status" value="1"/>
</dbReference>
<dbReference type="GO" id="GO:0000287">
    <property type="term" value="F:magnesium ion binding"/>
    <property type="evidence" value="ECO:0007669"/>
    <property type="project" value="TreeGrafter"/>
</dbReference>
<evidence type="ECO:0000259" key="4">
    <source>
        <dbReference type="SMART" id="SM00922"/>
    </source>
</evidence>
<dbReference type="InterPro" id="IPR013341">
    <property type="entry name" value="Mandelate_racemase_N_dom"/>
</dbReference>
<dbReference type="Pfam" id="PF13378">
    <property type="entry name" value="MR_MLE_C"/>
    <property type="match status" value="1"/>
</dbReference>
<evidence type="ECO:0000256" key="3">
    <source>
        <dbReference type="ARBA" id="ARBA00022842"/>
    </source>
</evidence>
<reference evidence="5 6" key="1">
    <citation type="submission" date="2018-02" db="EMBL/GenBank/DDBJ databases">
        <title>novel marine gammaproteobacteria from coastal saline agro ecosystem.</title>
        <authorList>
            <person name="Krishnan R."/>
            <person name="Ramesh Kumar N."/>
        </authorList>
    </citation>
    <scope>NUCLEOTIDE SEQUENCE [LARGE SCALE GENOMIC DNA]</scope>
    <source>
        <strain evidence="5 6">228</strain>
    </source>
</reference>
<dbReference type="InterPro" id="IPR029017">
    <property type="entry name" value="Enolase-like_N"/>
</dbReference>
<dbReference type="InterPro" id="IPR036849">
    <property type="entry name" value="Enolase-like_C_sf"/>
</dbReference>
<dbReference type="SMART" id="SM00922">
    <property type="entry name" value="MR_MLE"/>
    <property type="match status" value="1"/>
</dbReference>
<dbReference type="SFLD" id="SFLDG00179">
    <property type="entry name" value="mandelate_racemase"/>
    <property type="match status" value="1"/>
</dbReference>
<sequence>MQCTPPFQYEPDSISHIRLRSIALPLTTAVSDAKVLTGRQKPLSEVALLIAEIQTAQGVTGMGFTYTLRTGGTAQFAFAQEVAPLLLGEDPNDISRLWSKLAWAGASVGRSGVTTQAIAAFDTALWDLKARRAGLPLSKLLGAQRDKVRCYNTSGGYLQASVGEMLERAEQSLARGIGGIKMKVGHPDRKLDLSRVEAMRRQLGDAVPLMVDVNQQWDRTTAMRMGQALDALGLEWIEEPLDAYDVKGHAQLAEALITPIGTGEMLVSAAEVNRYVEAEAVDVLMHDAPRIGGITPFLKVATQAENRGMILAPHFVMEIHLHLAAAYEHQAWVEHFEWLEPAFNERLEIADGYMRVPNRPGLGLTPHDQLKQWTVADVTFR</sequence>
<evidence type="ECO:0000313" key="5">
    <source>
        <dbReference type="EMBL" id="PPC76180.1"/>
    </source>
</evidence>
<dbReference type="Pfam" id="PF02746">
    <property type="entry name" value="MR_MLE_N"/>
    <property type="match status" value="1"/>
</dbReference>
<dbReference type="CDD" id="cd03316">
    <property type="entry name" value="MR_like"/>
    <property type="match status" value="1"/>
</dbReference>
<organism evidence="5 6">
    <name type="scientific">Proteobacteria bacterium 228</name>
    <dbReference type="NCBI Taxonomy" id="2083153"/>
    <lineage>
        <taxon>Bacteria</taxon>
        <taxon>Pseudomonadati</taxon>
        <taxon>Pseudomonadota</taxon>
    </lineage>
</organism>
<dbReference type="GO" id="GO:0016836">
    <property type="term" value="F:hydro-lyase activity"/>
    <property type="evidence" value="ECO:0007669"/>
    <property type="project" value="TreeGrafter"/>
</dbReference>
<evidence type="ECO:0000313" key="6">
    <source>
        <dbReference type="Proteomes" id="UP000238196"/>
    </source>
</evidence>
<dbReference type="PANTHER" id="PTHR13794:SF58">
    <property type="entry name" value="MITOCHONDRIAL ENOLASE SUPERFAMILY MEMBER 1"/>
    <property type="match status" value="1"/>
</dbReference>
<proteinExistence type="predicted"/>
<dbReference type="Proteomes" id="UP000238196">
    <property type="component" value="Unassembled WGS sequence"/>
</dbReference>
<keyword evidence="2" id="KW-0479">Metal-binding</keyword>
<dbReference type="InterPro" id="IPR046945">
    <property type="entry name" value="RHMD-like"/>
</dbReference>
<protein>
    <submittedName>
        <fullName evidence="5">Mandelate racemase/muconate lactonizing enzyme family protein</fullName>
    </submittedName>
</protein>
<dbReference type="GO" id="GO:0009063">
    <property type="term" value="P:amino acid catabolic process"/>
    <property type="evidence" value="ECO:0007669"/>
    <property type="project" value="InterPro"/>
</dbReference>
<dbReference type="AlphaFoldDB" id="A0A2S5KN64"/>
<gene>
    <name evidence="5" type="ORF">C4K68_16765</name>
</gene>
<dbReference type="SUPFAM" id="SSF51604">
    <property type="entry name" value="Enolase C-terminal domain-like"/>
    <property type="match status" value="1"/>
</dbReference>
<dbReference type="PROSITE" id="PS00909">
    <property type="entry name" value="MR_MLE_2"/>
    <property type="match status" value="1"/>
</dbReference>